<evidence type="ECO:0000256" key="1">
    <source>
        <dbReference type="SAM" id="MobiDB-lite"/>
    </source>
</evidence>
<proteinExistence type="predicted"/>
<name>A0A2H1WH53_SPOFR</name>
<dbReference type="EMBL" id="ODYU01008645">
    <property type="protein sequence ID" value="SOQ52401.1"/>
    <property type="molecule type" value="Genomic_DNA"/>
</dbReference>
<accession>A0A2H1WH53</accession>
<protein>
    <submittedName>
        <fullName evidence="2">SFRICE_002955</fullName>
    </submittedName>
</protein>
<feature type="region of interest" description="Disordered" evidence="1">
    <location>
        <begin position="121"/>
        <end position="141"/>
    </location>
</feature>
<gene>
    <name evidence="2" type="ORF">SFRICE_002955</name>
</gene>
<reference evidence="2" key="1">
    <citation type="submission" date="2016-07" db="EMBL/GenBank/DDBJ databases">
        <authorList>
            <person name="Bretaudeau A."/>
        </authorList>
    </citation>
    <scope>NUCLEOTIDE SEQUENCE</scope>
    <source>
        <strain evidence="2">Rice</strain>
        <tissue evidence="2">Whole body</tissue>
    </source>
</reference>
<dbReference type="AlphaFoldDB" id="A0A2H1WH53"/>
<organism evidence="2">
    <name type="scientific">Spodoptera frugiperda</name>
    <name type="common">Fall armyworm</name>
    <dbReference type="NCBI Taxonomy" id="7108"/>
    <lineage>
        <taxon>Eukaryota</taxon>
        <taxon>Metazoa</taxon>
        <taxon>Ecdysozoa</taxon>
        <taxon>Arthropoda</taxon>
        <taxon>Hexapoda</taxon>
        <taxon>Insecta</taxon>
        <taxon>Pterygota</taxon>
        <taxon>Neoptera</taxon>
        <taxon>Endopterygota</taxon>
        <taxon>Lepidoptera</taxon>
        <taxon>Glossata</taxon>
        <taxon>Ditrysia</taxon>
        <taxon>Noctuoidea</taxon>
        <taxon>Noctuidae</taxon>
        <taxon>Amphipyrinae</taxon>
        <taxon>Spodoptera</taxon>
    </lineage>
</organism>
<sequence>MHQGCVRRSRGWEGRGRGLAPRCLPIGLPRFVLAIEADTPGTCHNSAKSKQLTQKANELAWHFIVCDHRHSWIPATPEESQVRCPPFKKEYALFLKKRVKLSLTYEAGLILAVVECVHDEGGEERGSGGRQTRGQAAQGHRRCAQDRAAQHSLARHLEHSLPCRVTWKNKWSIIEQCERDAAM</sequence>
<evidence type="ECO:0000313" key="2">
    <source>
        <dbReference type="EMBL" id="SOQ52401.1"/>
    </source>
</evidence>